<dbReference type="GeneID" id="117650715"/>
<organism evidence="3">
    <name type="scientific">Thrips palmi</name>
    <name type="common">Melon thrips</name>
    <dbReference type="NCBI Taxonomy" id="161013"/>
    <lineage>
        <taxon>Eukaryota</taxon>
        <taxon>Metazoa</taxon>
        <taxon>Ecdysozoa</taxon>
        <taxon>Arthropoda</taxon>
        <taxon>Hexapoda</taxon>
        <taxon>Insecta</taxon>
        <taxon>Pterygota</taxon>
        <taxon>Neoptera</taxon>
        <taxon>Paraneoptera</taxon>
        <taxon>Thysanoptera</taxon>
        <taxon>Terebrantia</taxon>
        <taxon>Thripoidea</taxon>
        <taxon>Thripidae</taxon>
        <taxon>Thrips</taxon>
    </lineage>
</organism>
<feature type="region of interest" description="Disordered" evidence="1">
    <location>
        <begin position="143"/>
        <end position="189"/>
    </location>
</feature>
<feature type="compositionally biased region" description="Acidic residues" evidence="1">
    <location>
        <begin position="165"/>
        <end position="179"/>
    </location>
</feature>
<dbReference type="RefSeq" id="XP_034250188.1">
    <property type="nucleotide sequence ID" value="XM_034394297.1"/>
</dbReference>
<sequence length="805" mass="86186">MVKRKGTDSSLLKKKRAKRPKADQTGPEGRLGRRRGPQYRTCWLVTCKQEHGDDLKFVLPERYITILPQEGLSCGAEVVAKVPISPSVEVGSIQEIGLYRHFCLNLDVGEQTEDKEVTWTEWTVVLHSGPFVNYSTAEGELKAGTSDNTHVSSDADSTSSSSSGSDDEDEDEEDDEDDGSGAAGSSCLQGNNGMGPVNVNFVCGGSTVAQSGAVVATGRGNTITTMQAATPVEGPGGPPPPPAHAPRESPRGEDEPSWGGTMRCPECHRQAPAAMTANMKEATAVKLIHKKMNGLAELKGHASQADVNAWVAATLGALVLGVSNMETQFVNSHNALVKLISDGVQSSGGSLLSTTTRVPSRLASLLGFAPAAKTMRQAMLLEKLLERPEVEAAYREEAAFKTGKTVREAAVRLVNWVFDLQVQRQMNYSGTIFTPNDIAEGVNVIIDANGEPKSHANKISVRDCFPQFFKITCEVLVHMRGYDVNAKVGESVAESELKNAFYNTRDKQKTSQGMGRVRGSCATKEKTTTDPAAVRSQLMATLLGDTEASPTTPLQNAPSPVPGPRPAWHSATPGPPSSQGRPVRPSFNSARFNTATPRGPSAGAAPLSSFSHGQSPPAPRTWGSSTAMNSNAAAGQSSLPQFRPPAPRITPHISGPQARPGLFSNPRFPTSLNSQFSGHPPSVLSDGMLTIGGGEEMRGRGRTVQRGARAYLREEEEEDEEENEDDEEEEEEGARGTLPEGFQPFVQLVGQLLAAKNPQAFRVPEYDGTLCYTMFRAQFVALTSGLTREEQGSRLLGALRGRALP</sequence>
<feature type="compositionally biased region" description="Polar residues" evidence="1">
    <location>
        <begin position="586"/>
        <end position="596"/>
    </location>
</feature>
<feature type="compositionally biased region" description="Acidic residues" evidence="1">
    <location>
        <begin position="714"/>
        <end position="732"/>
    </location>
</feature>
<feature type="compositionally biased region" description="Low complexity" evidence="1">
    <location>
        <begin position="152"/>
        <end position="164"/>
    </location>
</feature>
<name>A0A6P8ZXP9_THRPL</name>
<feature type="compositionally biased region" description="Basic and acidic residues" evidence="1">
    <location>
        <begin position="245"/>
        <end position="254"/>
    </location>
</feature>
<protein>
    <submittedName>
        <fullName evidence="3">Uncharacterized protein LOC117650715</fullName>
    </submittedName>
</protein>
<dbReference type="AlphaFoldDB" id="A0A6P8ZXP9"/>
<feature type="compositionally biased region" description="Polar residues" evidence="1">
    <location>
        <begin position="667"/>
        <end position="677"/>
    </location>
</feature>
<dbReference type="Proteomes" id="UP000515158">
    <property type="component" value="Unplaced"/>
</dbReference>
<keyword evidence="2" id="KW-1185">Reference proteome</keyword>
<evidence type="ECO:0000313" key="3">
    <source>
        <dbReference type="RefSeq" id="XP_034250188.1"/>
    </source>
</evidence>
<evidence type="ECO:0000313" key="2">
    <source>
        <dbReference type="Proteomes" id="UP000515158"/>
    </source>
</evidence>
<dbReference type="InParanoid" id="A0A6P8ZXP9"/>
<feature type="region of interest" description="Disordered" evidence="1">
    <location>
        <begin position="1"/>
        <end position="34"/>
    </location>
</feature>
<gene>
    <name evidence="3" type="primary">LOC117650715</name>
</gene>
<feature type="compositionally biased region" description="Polar residues" evidence="1">
    <location>
        <begin position="548"/>
        <end position="558"/>
    </location>
</feature>
<reference evidence="3" key="1">
    <citation type="submission" date="2025-08" db="UniProtKB">
        <authorList>
            <consortium name="RefSeq"/>
        </authorList>
    </citation>
    <scope>IDENTIFICATION</scope>
    <source>
        <tissue evidence="3">Total insect</tissue>
    </source>
</reference>
<dbReference type="KEGG" id="tpal:117650715"/>
<feature type="compositionally biased region" description="Polar residues" evidence="1">
    <location>
        <begin position="622"/>
        <end position="640"/>
    </location>
</feature>
<feature type="region of interest" description="Disordered" evidence="1">
    <location>
        <begin position="546"/>
        <end position="738"/>
    </location>
</feature>
<evidence type="ECO:0000256" key="1">
    <source>
        <dbReference type="SAM" id="MobiDB-lite"/>
    </source>
</evidence>
<feature type="region of interest" description="Disordered" evidence="1">
    <location>
        <begin position="228"/>
        <end position="260"/>
    </location>
</feature>
<proteinExistence type="predicted"/>
<feature type="region of interest" description="Disordered" evidence="1">
    <location>
        <begin position="504"/>
        <end position="534"/>
    </location>
</feature>
<accession>A0A6P8ZXP9</accession>